<evidence type="ECO:0000256" key="1">
    <source>
        <dbReference type="ARBA" id="ARBA00004141"/>
    </source>
</evidence>
<reference evidence="9 10" key="1">
    <citation type="submission" date="2018-01" db="EMBL/GenBank/DDBJ databases">
        <title>Whole genome analyses suggest that Burkholderia sensu lato contains two further novel genera in the rhizoxinica-symbiotica group Mycetohabitans gen. nov., and Trinickia gen. nov.: implications for the evolution of diazotrophy and nodulation in the Burkholderiaceae.</title>
        <authorList>
            <person name="Estrada-de los Santos P."/>
            <person name="Palmer M."/>
            <person name="Chavez-Ramirez B."/>
            <person name="Beukes C."/>
            <person name="Steenkamp E.T."/>
            <person name="Hirsch A.M."/>
            <person name="Manyaka P."/>
            <person name="Maluk M."/>
            <person name="Lafos M."/>
            <person name="Crook M."/>
            <person name="Gross E."/>
            <person name="Simon M.F."/>
            <person name="Bueno dos Reis Junior F."/>
            <person name="Poole P.S."/>
            <person name="Venter S.N."/>
            <person name="James E.K."/>
        </authorList>
    </citation>
    <scope>NUCLEOTIDE SEQUENCE [LARGE SCALE GENOMIC DNA]</scope>
    <source>
        <strain evidence="9 10">JPY 581</strain>
    </source>
</reference>
<protein>
    <submittedName>
        <fullName evidence="9">Type II secretion system protein E</fullName>
    </submittedName>
</protein>
<dbReference type="NCBIfam" id="NF012033">
    <property type="entry name" value="PRK15489.1"/>
    <property type="match status" value="1"/>
</dbReference>
<gene>
    <name evidence="9" type="primary">nfrB</name>
    <name evidence="9" type="ORF">C0Z20_15565</name>
</gene>
<dbReference type="InterPro" id="IPR037257">
    <property type="entry name" value="T2SS_E_N_sf"/>
</dbReference>
<evidence type="ECO:0000259" key="8">
    <source>
        <dbReference type="Pfam" id="PF13632"/>
    </source>
</evidence>
<dbReference type="OrthoDB" id="5294733at2"/>
<dbReference type="Pfam" id="PF13632">
    <property type="entry name" value="Glyco_trans_2_3"/>
    <property type="match status" value="1"/>
</dbReference>
<dbReference type="InterPro" id="IPR001173">
    <property type="entry name" value="Glyco_trans_2-like"/>
</dbReference>
<name>A0A2N7X2H7_9BURK</name>
<evidence type="ECO:0000256" key="3">
    <source>
        <dbReference type="ARBA" id="ARBA00022679"/>
    </source>
</evidence>
<feature type="transmembrane region" description="Helical" evidence="7">
    <location>
        <begin position="20"/>
        <end position="48"/>
    </location>
</feature>
<dbReference type="SUPFAM" id="SSF160246">
    <property type="entry name" value="EspE N-terminal domain-like"/>
    <property type="match status" value="1"/>
</dbReference>
<feature type="transmembrane region" description="Helical" evidence="7">
    <location>
        <begin position="369"/>
        <end position="390"/>
    </location>
</feature>
<keyword evidence="5 7" id="KW-1133">Transmembrane helix</keyword>
<dbReference type="STRING" id="863227.GCA_000373005_05430"/>
<keyword evidence="10" id="KW-1185">Reference proteome</keyword>
<dbReference type="NCBIfam" id="NF011305">
    <property type="entry name" value="PRK14716.1-3"/>
    <property type="match status" value="1"/>
</dbReference>
<sequence>MSLDAMDLYAGYYAAQYYDWLRSCACLIAVLILLSSADDLFVDLWYWVREAWRTATIKRVYRPLTVEQLHARSEQPLAIMVPAWLEYDVIAAMIEDMVRVLDYRNYIVFVGTYRNDARTIAEVERMRRRYRQLRRVEVPHDGPTCKADCLNWVIQAIFKYEREAGIEFAGVVLHDSEDVLHPIELKFFNYLLPRKDMIQLPVASLERHWYELVAGTYMDEFAEWHAKDLVVRESLAGAVPSAGVGTCFSRRALLALAAATQNQPFNTESLTEDYDIGARLRKLGMQSIFARFPVQFRSRRTTWFGLGKSREVTITMPLCVREFFPDTLRTSYRQRARWALGIGLQGWKLTGWSGSLANRYLLFRDRKGIVAAFVSIAAYVLLIQFLIFMAAGAMGLAPDLPRSPFVDSRWMQTVLWLNGVAVILRVVQRVYFVTRLYGWEHGLMSVPRMVVANFINFLAVSRAWRLFLAHLVTGKRLAWDKTMHDFPSADGLTGGRRQRLGELLLSWQAIDSERLEQALGECHAREAPLGRVLMAKGWLDEETLAEAIAFQADLPRGRLNIERLPRDADRLPLDTIVRHRVLPQADESGPSGEHTVLLTASPIAEAVLAEIGASVPGSITQHIVREGEIAAGLRALRGVATMAAVSEGTAGDAGVAPVPTRGVPLLGDLLIEHGHVSREAFETAMQHYRPEEHGRIGDYMVACDVISRDALENVIQEQRRLQSALAASQ</sequence>
<dbReference type="SUPFAM" id="SSF53448">
    <property type="entry name" value="Nucleotide-diphospho-sugar transferases"/>
    <property type="match status" value="1"/>
</dbReference>
<dbReference type="Proteomes" id="UP000235777">
    <property type="component" value="Unassembled WGS sequence"/>
</dbReference>
<dbReference type="GO" id="GO:0016020">
    <property type="term" value="C:membrane"/>
    <property type="evidence" value="ECO:0007669"/>
    <property type="project" value="UniProtKB-SubCell"/>
</dbReference>
<dbReference type="EMBL" id="PNYC01000009">
    <property type="protein sequence ID" value="PMS35762.1"/>
    <property type="molecule type" value="Genomic_DNA"/>
</dbReference>
<feature type="transmembrane region" description="Helical" evidence="7">
    <location>
        <begin position="410"/>
        <end position="427"/>
    </location>
</feature>
<accession>A0A2N7X2H7</accession>
<feature type="domain" description="Glycosyltransferase 2-like" evidence="8">
    <location>
        <begin position="171"/>
        <end position="390"/>
    </location>
</feature>
<evidence type="ECO:0000256" key="6">
    <source>
        <dbReference type="ARBA" id="ARBA00023136"/>
    </source>
</evidence>
<evidence type="ECO:0000313" key="10">
    <source>
        <dbReference type="Proteomes" id="UP000235777"/>
    </source>
</evidence>
<dbReference type="AlphaFoldDB" id="A0A2N7X2H7"/>
<evidence type="ECO:0000256" key="7">
    <source>
        <dbReference type="SAM" id="Phobius"/>
    </source>
</evidence>
<evidence type="ECO:0000256" key="2">
    <source>
        <dbReference type="ARBA" id="ARBA00022676"/>
    </source>
</evidence>
<keyword evidence="2" id="KW-0328">Glycosyltransferase</keyword>
<dbReference type="GO" id="GO:0016757">
    <property type="term" value="F:glycosyltransferase activity"/>
    <property type="evidence" value="ECO:0007669"/>
    <property type="project" value="UniProtKB-KW"/>
</dbReference>
<keyword evidence="6 7" id="KW-0472">Membrane</keyword>
<keyword evidence="4 7" id="KW-0812">Transmembrane</keyword>
<evidence type="ECO:0000313" key="9">
    <source>
        <dbReference type="EMBL" id="PMS35762.1"/>
    </source>
</evidence>
<proteinExistence type="predicted"/>
<keyword evidence="3" id="KW-0808">Transferase</keyword>
<evidence type="ECO:0000256" key="5">
    <source>
        <dbReference type="ARBA" id="ARBA00022989"/>
    </source>
</evidence>
<dbReference type="InterPro" id="IPR029044">
    <property type="entry name" value="Nucleotide-diphossugar_trans"/>
</dbReference>
<dbReference type="Gene3D" id="3.90.550.10">
    <property type="entry name" value="Spore Coat Polysaccharide Biosynthesis Protein SpsA, Chain A"/>
    <property type="match status" value="1"/>
</dbReference>
<dbReference type="InterPro" id="IPR050321">
    <property type="entry name" value="Glycosyltr_2/OpgH_subfam"/>
</dbReference>
<organism evidence="9 10">
    <name type="scientific">Trinickia symbiotica</name>
    <dbReference type="NCBI Taxonomy" id="863227"/>
    <lineage>
        <taxon>Bacteria</taxon>
        <taxon>Pseudomonadati</taxon>
        <taxon>Pseudomonadota</taxon>
        <taxon>Betaproteobacteria</taxon>
        <taxon>Burkholderiales</taxon>
        <taxon>Burkholderiaceae</taxon>
        <taxon>Trinickia</taxon>
    </lineage>
</organism>
<dbReference type="PANTHER" id="PTHR43867">
    <property type="entry name" value="CELLULOSE SYNTHASE CATALYTIC SUBUNIT A [UDP-FORMING]"/>
    <property type="match status" value="1"/>
</dbReference>
<comment type="subcellular location">
    <subcellularLocation>
        <location evidence="1">Membrane</location>
        <topology evidence="1">Multi-pass membrane protein</topology>
    </subcellularLocation>
</comment>
<dbReference type="PANTHER" id="PTHR43867:SF2">
    <property type="entry name" value="CELLULOSE SYNTHASE CATALYTIC SUBUNIT A [UDP-FORMING]"/>
    <property type="match status" value="1"/>
</dbReference>
<evidence type="ECO:0000256" key="4">
    <source>
        <dbReference type="ARBA" id="ARBA00022692"/>
    </source>
</evidence>
<comment type="caution">
    <text evidence="9">The sequence shown here is derived from an EMBL/GenBank/DDBJ whole genome shotgun (WGS) entry which is preliminary data.</text>
</comment>